<dbReference type="PROSITE" id="PS00107">
    <property type="entry name" value="PROTEIN_KINASE_ATP"/>
    <property type="match status" value="1"/>
</dbReference>
<feature type="region of interest" description="Disordered" evidence="10">
    <location>
        <begin position="172"/>
        <end position="285"/>
    </location>
</feature>
<dbReference type="FunFam" id="3.30.200.20:FF:000042">
    <property type="entry name" value="Aurora kinase A"/>
    <property type="match status" value="1"/>
</dbReference>
<dbReference type="EMBL" id="JNBS01001819">
    <property type="protein sequence ID" value="OQR99307.1"/>
    <property type="molecule type" value="Genomic_DNA"/>
</dbReference>
<organism evidence="12 13">
    <name type="scientific">Thraustotheca clavata</name>
    <dbReference type="NCBI Taxonomy" id="74557"/>
    <lineage>
        <taxon>Eukaryota</taxon>
        <taxon>Sar</taxon>
        <taxon>Stramenopiles</taxon>
        <taxon>Oomycota</taxon>
        <taxon>Saprolegniomycetes</taxon>
        <taxon>Saprolegniales</taxon>
        <taxon>Achlyaceae</taxon>
        <taxon>Thraustotheca</taxon>
    </lineage>
</organism>
<dbReference type="Gene3D" id="3.30.200.20">
    <property type="entry name" value="Phosphorylase Kinase, domain 1"/>
    <property type="match status" value="1"/>
</dbReference>
<reference evidence="12 13" key="1">
    <citation type="journal article" date="2014" name="Genome Biol. Evol.">
        <title>The secreted proteins of Achlya hypogyna and Thraustotheca clavata identify the ancestral oomycete secretome and reveal gene acquisitions by horizontal gene transfer.</title>
        <authorList>
            <person name="Misner I."/>
            <person name="Blouin N."/>
            <person name="Leonard G."/>
            <person name="Richards T.A."/>
            <person name="Lane C.E."/>
        </authorList>
    </citation>
    <scope>NUCLEOTIDE SEQUENCE [LARGE SCALE GENOMIC DNA]</scope>
    <source>
        <strain evidence="12 13">ATCC 34112</strain>
    </source>
</reference>
<feature type="compositionally biased region" description="Low complexity" evidence="10">
    <location>
        <begin position="227"/>
        <end position="236"/>
    </location>
</feature>
<feature type="binding site" evidence="7 9">
    <location>
        <position position="491"/>
    </location>
    <ligand>
        <name>ATP</name>
        <dbReference type="ChEBI" id="CHEBI:30616"/>
    </ligand>
</feature>
<dbReference type="PROSITE" id="PS50011">
    <property type="entry name" value="PROTEIN_KINASE_DOM"/>
    <property type="match status" value="1"/>
</dbReference>
<feature type="region of interest" description="Disordered" evidence="10">
    <location>
        <begin position="81"/>
        <end position="107"/>
    </location>
</feature>
<feature type="binding site" evidence="7">
    <location>
        <position position="622"/>
    </location>
    <ligand>
        <name>ATP</name>
        <dbReference type="ChEBI" id="CHEBI:30616"/>
    </ligand>
</feature>
<dbReference type="InterPro" id="IPR030616">
    <property type="entry name" value="Aur-like"/>
</dbReference>
<keyword evidence="5 7" id="KW-0067">ATP-binding</keyword>
<sequence length="748" mass="84296">MRTPPESDIKVYARLPSYNPFVGVFHHAPSAGNRGAAYFATDIVGMAELEERKKFRNHPLVGTFHALPGYYDPLHGLKQFRSWDPPSKTTPSKEEMPENDDSDQSDDLRGSVIEMRSSVNGKEFVAIDLDAETNDAIPKAKRSRRRALRVEVPSNVCFHYPYHQPPEAMVHQNRSRSMSDSDTLANEAPYAGSKRGHEAAKTPVHESAPMDIPRKKAHLESTRKATETTSTSTMHVSKGRCRSNTAMPRLHSDTESRTSTLDDEDDLTMPDSPVLKRGSFSESNDSLLAKSPTAAKTFMNLLEPVVIPSPNEIVDGYVSTGKGIYRKCGFLSKSTSDKFEVSSPKMHSPPTHHSNHTTTVLPRPVHRRQRSCPPIPPEDDHEHNNLEYMQGAPRLPSNPFVARRLCDDEETQLRLMSISRSIPRLPDDVLVRERPKAPPLFPTLTINPFFIHEKAVTEQYELVGEDQLGDGSYAVVKPAIRRNNGAEVAIKQIHKRFLVTEAAQQAVRTEVEIHLRLQHRNIVRLLEVYETEAFLYLVMAKARHGTLKSLLNRQRRFPEALAAKLAHQIVRGIFFLHESGVVHCDIKPENVLLTDSKSSSNQDSNDDVKDVKACELQVEICDFGLSVKVPDVRFFKHTGDVHKVPFTGMTGSVGYMAPELFDSQPYGKPIDLWSVGIMVYEMLTGFQPFYPPSSCITEPVQFQPRLWKKFSPEAQDFVTHLLERDPTKRFTAEQALTHPWFDTAVFAQ</sequence>
<dbReference type="InterPro" id="IPR017441">
    <property type="entry name" value="Protein_kinase_ATP_BS"/>
</dbReference>
<keyword evidence="3 7" id="KW-0547">Nucleotide-binding</keyword>
<evidence type="ECO:0000256" key="6">
    <source>
        <dbReference type="PIRSR" id="PIRSR630616-1"/>
    </source>
</evidence>
<dbReference type="AlphaFoldDB" id="A0A1V9ZMV2"/>
<evidence type="ECO:0000256" key="7">
    <source>
        <dbReference type="PIRSR" id="PIRSR630616-2"/>
    </source>
</evidence>
<dbReference type="Pfam" id="PF00069">
    <property type="entry name" value="Pkinase"/>
    <property type="match status" value="1"/>
</dbReference>
<feature type="domain" description="Protein kinase" evidence="11">
    <location>
        <begin position="462"/>
        <end position="741"/>
    </location>
</feature>
<feature type="compositionally biased region" description="Basic and acidic residues" evidence="10">
    <location>
        <begin position="212"/>
        <end position="226"/>
    </location>
</feature>
<dbReference type="Gene3D" id="1.10.510.10">
    <property type="entry name" value="Transferase(Phosphotransferase) domain 1"/>
    <property type="match status" value="1"/>
</dbReference>
<evidence type="ECO:0000256" key="8">
    <source>
        <dbReference type="PIRSR" id="PIRSR630616-3"/>
    </source>
</evidence>
<dbReference type="PROSITE" id="PS00108">
    <property type="entry name" value="PROTEIN_KINASE_ST"/>
    <property type="match status" value="1"/>
</dbReference>
<evidence type="ECO:0000256" key="10">
    <source>
        <dbReference type="SAM" id="MobiDB-lite"/>
    </source>
</evidence>
<comment type="caution">
    <text evidence="12">The sequence shown here is derived from an EMBL/GenBank/DDBJ whole genome shotgun (WGS) entry which is preliminary data.</text>
</comment>
<evidence type="ECO:0000313" key="13">
    <source>
        <dbReference type="Proteomes" id="UP000243217"/>
    </source>
</evidence>
<evidence type="ECO:0000256" key="3">
    <source>
        <dbReference type="ARBA" id="ARBA00022741"/>
    </source>
</evidence>
<keyword evidence="13" id="KW-1185">Reference proteome</keyword>
<dbReference type="SMART" id="SM00220">
    <property type="entry name" value="S_TKc"/>
    <property type="match status" value="1"/>
</dbReference>
<gene>
    <name evidence="12" type="ORF">THRCLA_06566</name>
</gene>
<feature type="compositionally biased region" description="Polar residues" evidence="10">
    <location>
        <begin position="175"/>
        <end position="184"/>
    </location>
</feature>
<feature type="binding site" evidence="7">
    <location>
        <begin position="589"/>
        <end position="590"/>
    </location>
    <ligand>
        <name>ATP</name>
        <dbReference type="ChEBI" id="CHEBI:30616"/>
    </ligand>
</feature>
<dbReference type="InterPro" id="IPR011009">
    <property type="entry name" value="Kinase-like_dom_sf"/>
</dbReference>
<dbReference type="OrthoDB" id="1738954at2759"/>
<proteinExistence type="predicted"/>
<name>A0A1V9ZMV2_9STRA</name>
<protein>
    <submittedName>
        <fullName evidence="12">Kinase</fullName>
    </submittedName>
</protein>
<feature type="compositionally biased region" description="Low complexity" evidence="10">
    <location>
        <begin position="348"/>
        <end position="359"/>
    </location>
</feature>
<feature type="cross-link" description="Glycyl lysine isopeptide (Lys-Gly) (interchain with G-Cter in SUMO2)" evidence="8">
    <location>
        <position position="587"/>
    </location>
</feature>
<dbReference type="InterPro" id="IPR000719">
    <property type="entry name" value="Prot_kinase_dom"/>
</dbReference>
<dbReference type="SUPFAM" id="SSF56112">
    <property type="entry name" value="Protein kinase-like (PK-like)"/>
    <property type="match status" value="1"/>
</dbReference>
<dbReference type="InterPro" id="IPR008271">
    <property type="entry name" value="Ser/Thr_kinase_AS"/>
</dbReference>
<dbReference type="GO" id="GO:0005524">
    <property type="term" value="F:ATP binding"/>
    <property type="evidence" value="ECO:0007669"/>
    <property type="project" value="UniProtKB-UniRule"/>
</dbReference>
<dbReference type="GO" id="GO:0004674">
    <property type="term" value="F:protein serine/threonine kinase activity"/>
    <property type="evidence" value="ECO:0007669"/>
    <property type="project" value="UniProtKB-KW"/>
</dbReference>
<keyword evidence="2" id="KW-0808">Transferase</keyword>
<evidence type="ECO:0000256" key="2">
    <source>
        <dbReference type="ARBA" id="ARBA00022679"/>
    </source>
</evidence>
<evidence type="ECO:0000256" key="1">
    <source>
        <dbReference type="ARBA" id="ARBA00022527"/>
    </source>
</evidence>
<evidence type="ECO:0000313" key="12">
    <source>
        <dbReference type="EMBL" id="OQR99307.1"/>
    </source>
</evidence>
<feature type="active site" description="Proton acceptor" evidence="6">
    <location>
        <position position="585"/>
    </location>
</feature>
<keyword evidence="4 12" id="KW-0418">Kinase</keyword>
<dbReference type="Proteomes" id="UP000243217">
    <property type="component" value="Unassembled WGS sequence"/>
</dbReference>
<dbReference type="STRING" id="74557.A0A1V9ZMV2"/>
<evidence type="ECO:0000256" key="4">
    <source>
        <dbReference type="ARBA" id="ARBA00022777"/>
    </source>
</evidence>
<evidence type="ECO:0000259" key="11">
    <source>
        <dbReference type="PROSITE" id="PS50011"/>
    </source>
</evidence>
<dbReference type="PANTHER" id="PTHR24350">
    <property type="entry name" value="SERINE/THREONINE-PROTEIN KINASE IAL-RELATED"/>
    <property type="match status" value="1"/>
</dbReference>
<evidence type="ECO:0000256" key="9">
    <source>
        <dbReference type="PROSITE-ProRule" id="PRU10141"/>
    </source>
</evidence>
<evidence type="ECO:0000256" key="5">
    <source>
        <dbReference type="ARBA" id="ARBA00022840"/>
    </source>
</evidence>
<keyword evidence="1" id="KW-0723">Serine/threonine-protein kinase</keyword>
<accession>A0A1V9ZMV2</accession>
<feature type="compositionally biased region" description="Basic and acidic residues" evidence="10">
    <location>
        <begin position="195"/>
        <end position="204"/>
    </location>
</feature>
<feature type="region of interest" description="Disordered" evidence="10">
    <location>
        <begin position="340"/>
        <end position="382"/>
    </location>
</feature>